<comment type="caution">
    <text evidence="7">The sequence shown here is derived from an EMBL/GenBank/DDBJ whole genome shotgun (WGS) entry which is preliminary data.</text>
</comment>
<proteinExistence type="inferred from homology"/>
<dbReference type="AlphaFoldDB" id="A0A2N3WXZ4"/>
<dbReference type="Gene3D" id="3.20.20.80">
    <property type="entry name" value="Glycosidases"/>
    <property type="match status" value="1"/>
</dbReference>
<dbReference type="OrthoDB" id="4771662at2"/>
<dbReference type="Pfam" id="PF18564">
    <property type="entry name" value="Glyco_hydro_5_C"/>
    <property type="match status" value="1"/>
</dbReference>
<dbReference type="InterPro" id="IPR001547">
    <property type="entry name" value="Glyco_hydro_5"/>
</dbReference>
<organism evidence="7 8">
    <name type="scientific">Nocardia fluminea</name>
    <dbReference type="NCBI Taxonomy" id="134984"/>
    <lineage>
        <taxon>Bacteria</taxon>
        <taxon>Bacillati</taxon>
        <taxon>Actinomycetota</taxon>
        <taxon>Actinomycetes</taxon>
        <taxon>Mycobacteriales</taxon>
        <taxon>Nocardiaceae</taxon>
        <taxon>Nocardia</taxon>
    </lineage>
</organism>
<sequence>MARTTGRLRHRKARTLRRWGLILIAALLVSAEARVVAAPSAGAVAQLHREGRWLVDQFGRVVIVHGVNLVWKRAPYVPPDTAEGFTAADAAWLAEHGFNGARIGTLWAGVTPAAPGVVDPTYLERWDRVVGQLAANQIWTQFDFHQDQWNETYGGEGAPHWALQRPAPFDSLPPITPEFPWGYWTPEQAVLWDNFWADRDGVQDGWVAALRAVARRWRDQPYSMGYDVINEPWAGTEYADCAVTGCAEHYRTELQPAMERARAAIRQVDPTGLIWYEPQQLASGRDIPTFYEPVEDEQIGYSWHNYCPQIFLQSQGLPLTDIEACADYSHEAHRRALQQSDRMGAVGMMSEFGATDNVRALAIDTGAADRNFSSWMHWAYKTWNDPTTADTNQGLFVSDGDLASAKPDKLRVLVRTYPQATAGIPRALSFDSATGDFHYAYDPRPASDAPTEIFVSPLHYPNGAQITVDGGSATSPGRGNRIRITANGSGPVSVRIHDRVPAG</sequence>
<dbReference type="GO" id="GO:1901136">
    <property type="term" value="P:carbohydrate derivative catabolic process"/>
    <property type="evidence" value="ECO:0007669"/>
    <property type="project" value="UniProtKB-ARBA"/>
</dbReference>
<dbReference type="SUPFAM" id="SSF51445">
    <property type="entry name" value="(Trans)glycosidases"/>
    <property type="match status" value="1"/>
</dbReference>
<evidence type="ECO:0000259" key="6">
    <source>
        <dbReference type="Pfam" id="PF18564"/>
    </source>
</evidence>
<keyword evidence="3 4" id="KW-0326">Glycosidase</keyword>
<feature type="domain" description="Glycoside hydrolase family 5 C-terminal" evidence="6">
    <location>
        <begin position="415"/>
        <end position="484"/>
    </location>
</feature>
<protein>
    <submittedName>
        <fullName evidence="7">Endoglycosylceramidase</fullName>
    </submittedName>
</protein>
<keyword evidence="8" id="KW-1185">Reference proteome</keyword>
<dbReference type="InterPro" id="IPR052066">
    <property type="entry name" value="Glycosphingolipid_Hydrolases"/>
</dbReference>
<reference evidence="7 8" key="1">
    <citation type="submission" date="2017-12" db="EMBL/GenBank/DDBJ databases">
        <title>Sequencing the genomes of 1000 Actinobacteria strains.</title>
        <authorList>
            <person name="Klenk H.-P."/>
        </authorList>
    </citation>
    <scope>NUCLEOTIDE SEQUENCE [LARGE SCALE GENOMIC DNA]</scope>
    <source>
        <strain evidence="7 8">DSM 44489</strain>
    </source>
</reference>
<dbReference type="GO" id="GO:0000272">
    <property type="term" value="P:polysaccharide catabolic process"/>
    <property type="evidence" value="ECO:0007669"/>
    <property type="project" value="InterPro"/>
</dbReference>
<evidence type="ECO:0000313" key="7">
    <source>
        <dbReference type="EMBL" id="PKV98725.1"/>
    </source>
</evidence>
<dbReference type="PANTHER" id="PTHR31308">
    <property type="match status" value="1"/>
</dbReference>
<dbReference type="InterPro" id="IPR013780">
    <property type="entry name" value="Glyco_hydro_b"/>
</dbReference>
<dbReference type="InterPro" id="IPR017853">
    <property type="entry name" value="GH"/>
</dbReference>
<name>A0A2N3WXZ4_9NOCA</name>
<keyword evidence="2 4" id="KW-0378">Hydrolase</keyword>
<dbReference type="Pfam" id="PF00150">
    <property type="entry name" value="Cellulase"/>
    <property type="match status" value="1"/>
</dbReference>
<dbReference type="GO" id="GO:0004553">
    <property type="term" value="F:hydrolase activity, hydrolyzing O-glycosyl compounds"/>
    <property type="evidence" value="ECO:0007669"/>
    <property type="project" value="InterPro"/>
</dbReference>
<dbReference type="PANTHER" id="PTHR31308:SF3">
    <property type="entry name" value="ENDOGLYCOCERAMIDASE"/>
    <property type="match status" value="1"/>
</dbReference>
<comment type="similarity">
    <text evidence="1 4">Belongs to the glycosyl hydrolase 5 (cellulase A) family.</text>
</comment>
<evidence type="ECO:0000313" key="8">
    <source>
        <dbReference type="Proteomes" id="UP000233766"/>
    </source>
</evidence>
<evidence type="ECO:0000256" key="4">
    <source>
        <dbReference type="RuleBase" id="RU361153"/>
    </source>
</evidence>
<accession>A0A2N3WXZ4</accession>
<dbReference type="EMBL" id="PJMW01000001">
    <property type="protein sequence ID" value="PKV98725.1"/>
    <property type="molecule type" value="Genomic_DNA"/>
</dbReference>
<evidence type="ECO:0000256" key="2">
    <source>
        <dbReference type="ARBA" id="ARBA00022801"/>
    </source>
</evidence>
<dbReference type="Proteomes" id="UP000233766">
    <property type="component" value="Unassembled WGS sequence"/>
</dbReference>
<evidence type="ECO:0000256" key="1">
    <source>
        <dbReference type="ARBA" id="ARBA00005641"/>
    </source>
</evidence>
<gene>
    <name evidence="7" type="ORF">ATK86_0747</name>
</gene>
<dbReference type="InterPro" id="IPR041036">
    <property type="entry name" value="GH5_C"/>
</dbReference>
<evidence type="ECO:0000259" key="5">
    <source>
        <dbReference type="Pfam" id="PF00150"/>
    </source>
</evidence>
<dbReference type="RefSeq" id="WP_101463140.1">
    <property type="nucleotide sequence ID" value="NZ_PJMW01000001.1"/>
</dbReference>
<dbReference type="GO" id="GO:0016042">
    <property type="term" value="P:lipid catabolic process"/>
    <property type="evidence" value="ECO:0007669"/>
    <property type="project" value="UniProtKB-ARBA"/>
</dbReference>
<dbReference type="Gene3D" id="2.60.40.1180">
    <property type="entry name" value="Golgi alpha-mannosidase II"/>
    <property type="match status" value="1"/>
</dbReference>
<feature type="domain" description="Glycoside hydrolase family 5" evidence="5">
    <location>
        <begin position="86"/>
        <end position="379"/>
    </location>
</feature>
<evidence type="ECO:0000256" key="3">
    <source>
        <dbReference type="ARBA" id="ARBA00023295"/>
    </source>
</evidence>